<protein>
    <submittedName>
        <fullName evidence="1">Uncharacterized protein</fullName>
    </submittedName>
</protein>
<evidence type="ECO:0000313" key="2">
    <source>
        <dbReference type="Proteomes" id="UP000827858"/>
    </source>
</evidence>
<sequence>MHTNRKLFDLATKNSQRLAANGLLSSLPSQLKSEFEKAEAIYHPELSALFSPVIHKSIELHKNSHLLMAGSNVLLTAFKEKALESFFRWASRLPEGEYVLVLDGGNGVAFNDAGSWVSRLPGYVFTRSAAIDAFRVMSLRGIDQAAIASKNGHHAAILETSSGFLPDEPSASEVIYEVTSW</sequence>
<proteinExistence type="predicted"/>
<dbReference type="Proteomes" id="UP000827858">
    <property type="component" value="Segment"/>
</dbReference>
<evidence type="ECO:0000313" key="1">
    <source>
        <dbReference type="EMBL" id="QYW06312.1"/>
    </source>
</evidence>
<accession>A0AAE7WVA1</accession>
<gene>
    <name evidence="1" type="ORF">M163_p22</name>
</gene>
<name>A0AAE7WVA1_9CAUD</name>
<dbReference type="EMBL" id="MZ568829">
    <property type="protein sequence ID" value="QYW06312.1"/>
    <property type="molecule type" value="Genomic_DNA"/>
</dbReference>
<keyword evidence="2" id="KW-1185">Reference proteome</keyword>
<reference evidence="1" key="1">
    <citation type="submission" date="2021-07" db="EMBL/GenBank/DDBJ databases">
        <title>Identification, Characterization, and Genomic Analysis of Novel Shewanella Virulent Phage from a Gold Mine.</title>
        <authorList>
            <person name="Bujak K."/>
            <person name="Decewicz P."/>
            <person name="Radlinska M."/>
        </authorList>
    </citation>
    <scope>NUCLEOTIDE SEQUENCE</scope>
</reference>
<organism evidence="1 2">
    <name type="scientific">Shewanella phage vB_SspM_M16-3</name>
    <dbReference type="NCBI Taxonomy" id="2866684"/>
    <lineage>
        <taxon>Viruses</taxon>
        <taxon>Duplodnaviria</taxon>
        <taxon>Heunggongvirae</taxon>
        <taxon>Uroviricota</taxon>
        <taxon>Caudoviricetes</taxon>
        <taxon>Peduoviridae</taxon>
        <taxon>Arsenicumvirus</taxon>
        <taxon>Arsenicumvirus M163</taxon>
    </lineage>
</organism>